<evidence type="ECO:0000256" key="2">
    <source>
        <dbReference type="ARBA" id="ARBA00022491"/>
    </source>
</evidence>
<feature type="binding site" evidence="7">
    <location>
        <position position="65"/>
    </location>
    <ligand>
        <name>Zn(2+)</name>
        <dbReference type="ChEBI" id="CHEBI:29105"/>
    </ligand>
</feature>
<evidence type="ECO:0000256" key="7">
    <source>
        <dbReference type="PIRSR" id="PIRSR602481-1"/>
    </source>
</evidence>
<comment type="caution">
    <text evidence="8">The sequence shown here is derived from an EMBL/GenBank/DDBJ whole genome shotgun (WGS) entry which is preliminary data.</text>
</comment>
<dbReference type="CDD" id="cd07153">
    <property type="entry name" value="Fur_like"/>
    <property type="match status" value="1"/>
</dbReference>
<dbReference type="InterPro" id="IPR043135">
    <property type="entry name" value="Fur_C"/>
</dbReference>
<dbReference type="SUPFAM" id="SSF46785">
    <property type="entry name" value="Winged helix' DNA-binding domain"/>
    <property type="match status" value="1"/>
</dbReference>
<proteinExistence type="inferred from homology"/>
<dbReference type="GO" id="GO:0045892">
    <property type="term" value="P:negative regulation of DNA-templated transcription"/>
    <property type="evidence" value="ECO:0007669"/>
    <property type="project" value="TreeGrafter"/>
</dbReference>
<accession>A0A9D1SH97</accession>
<evidence type="ECO:0000313" key="9">
    <source>
        <dbReference type="Proteomes" id="UP000824094"/>
    </source>
</evidence>
<keyword evidence="3 7" id="KW-0862">Zinc</keyword>
<dbReference type="PANTHER" id="PTHR33202:SF7">
    <property type="entry name" value="FERRIC UPTAKE REGULATION PROTEIN"/>
    <property type="match status" value="1"/>
</dbReference>
<comment type="cofactor">
    <cofactor evidence="7">
        <name>Zn(2+)</name>
        <dbReference type="ChEBI" id="CHEBI:29105"/>
    </cofactor>
    <text evidence="7">Binds 1 zinc ion per subunit.</text>
</comment>
<dbReference type="GO" id="GO:0003700">
    <property type="term" value="F:DNA-binding transcription factor activity"/>
    <property type="evidence" value="ECO:0007669"/>
    <property type="project" value="InterPro"/>
</dbReference>
<dbReference type="InterPro" id="IPR036388">
    <property type="entry name" value="WH-like_DNA-bd_sf"/>
</dbReference>
<gene>
    <name evidence="8" type="ORF">IAB05_01900</name>
</gene>
<evidence type="ECO:0000256" key="4">
    <source>
        <dbReference type="ARBA" id="ARBA00023015"/>
    </source>
</evidence>
<feature type="binding site" evidence="7">
    <location>
        <position position="96"/>
    </location>
    <ligand>
        <name>Zn(2+)</name>
        <dbReference type="ChEBI" id="CHEBI:29105"/>
    </ligand>
</feature>
<dbReference type="InterPro" id="IPR036390">
    <property type="entry name" value="WH_DNA-bd_sf"/>
</dbReference>
<keyword evidence="2" id="KW-0678">Repressor</keyword>
<dbReference type="Proteomes" id="UP000824094">
    <property type="component" value="Unassembled WGS sequence"/>
</dbReference>
<dbReference type="AlphaFoldDB" id="A0A9D1SH97"/>
<keyword evidence="5" id="KW-0238">DNA-binding</keyword>
<dbReference type="Gene3D" id="3.30.1490.190">
    <property type="match status" value="1"/>
</dbReference>
<feature type="binding site" evidence="7">
    <location>
        <position position="99"/>
    </location>
    <ligand>
        <name>Zn(2+)</name>
        <dbReference type="ChEBI" id="CHEBI:29105"/>
    </ligand>
</feature>
<reference evidence="8" key="2">
    <citation type="journal article" date="2021" name="PeerJ">
        <title>Extensive microbial diversity within the chicken gut microbiome revealed by metagenomics and culture.</title>
        <authorList>
            <person name="Gilroy R."/>
            <person name="Ravi A."/>
            <person name="Getino M."/>
            <person name="Pursley I."/>
            <person name="Horton D.L."/>
            <person name="Alikhan N.F."/>
            <person name="Baker D."/>
            <person name="Gharbi K."/>
            <person name="Hall N."/>
            <person name="Watson M."/>
            <person name="Adriaenssens E.M."/>
            <person name="Foster-Nyarko E."/>
            <person name="Jarju S."/>
            <person name="Secka A."/>
            <person name="Antonio M."/>
            <person name="Oren A."/>
            <person name="Chaudhuri R.R."/>
            <person name="La Ragione R."/>
            <person name="Hildebrand F."/>
            <person name="Pallen M.J."/>
        </authorList>
    </citation>
    <scope>NUCLEOTIDE SEQUENCE</scope>
    <source>
        <strain evidence="8">18911</strain>
    </source>
</reference>
<dbReference type="GO" id="GO:0000976">
    <property type="term" value="F:transcription cis-regulatory region binding"/>
    <property type="evidence" value="ECO:0007669"/>
    <property type="project" value="TreeGrafter"/>
</dbReference>
<organism evidence="8 9">
    <name type="scientific">Candidatus Stercoripulliclostridium merdigallinarum</name>
    <dbReference type="NCBI Taxonomy" id="2840951"/>
    <lineage>
        <taxon>Bacteria</taxon>
        <taxon>Bacillati</taxon>
        <taxon>Bacillota</taxon>
        <taxon>Clostridia</taxon>
        <taxon>Eubacteriales</taxon>
        <taxon>Candidatus Stercoripulliclostridium</taxon>
    </lineage>
</organism>
<keyword evidence="7" id="KW-0479">Metal-binding</keyword>
<dbReference type="Gene3D" id="1.10.10.10">
    <property type="entry name" value="Winged helix-like DNA-binding domain superfamily/Winged helix DNA-binding domain"/>
    <property type="match status" value="1"/>
</dbReference>
<reference evidence="8" key="1">
    <citation type="submission" date="2020-10" db="EMBL/GenBank/DDBJ databases">
        <authorList>
            <person name="Gilroy R."/>
        </authorList>
    </citation>
    <scope>NUCLEOTIDE SEQUENCE</scope>
    <source>
        <strain evidence="8">18911</strain>
    </source>
</reference>
<feature type="non-terminal residue" evidence="8">
    <location>
        <position position="1"/>
    </location>
</feature>
<name>A0A9D1SH97_9FIRM</name>
<comment type="similarity">
    <text evidence="1">Belongs to the Fur family.</text>
</comment>
<dbReference type="InterPro" id="IPR002481">
    <property type="entry name" value="FUR"/>
</dbReference>
<sequence length="105" mass="11899">CDHPAADEVYRRAREIMPKISMGTVYRNLKQLSECGKIREIRLSGDGNRYDRTLGVHAHFYCRVCGRVTDVETVNISEPSEMGKVETTDLMFGGVCRECLNKNAE</sequence>
<dbReference type="PANTHER" id="PTHR33202">
    <property type="entry name" value="ZINC UPTAKE REGULATION PROTEIN"/>
    <property type="match status" value="1"/>
</dbReference>
<feature type="binding site" evidence="7">
    <location>
        <position position="62"/>
    </location>
    <ligand>
        <name>Zn(2+)</name>
        <dbReference type="ChEBI" id="CHEBI:29105"/>
    </ligand>
</feature>
<evidence type="ECO:0000313" key="8">
    <source>
        <dbReference type="EMBL" id="HIU60126.1"/>
    </source>
</evidence>
<dbReference type="Pfam" id="PF01475">
    <property type="entry name" value="FUR"/>
    <property type="match status" value="1"/>
</dbReference>
<evidence type="ECO:0000256" key="3">
    <source>
        <dbReference type="ARBA" id="ARBA00022833"/>
    </source>
</evidence>
<keyword evidence="6" id="KW-0804">Transcription</keyword>
<evidence type="ECO:0000256" key="6">
    <source>
        <dbReference type="ARBA" id="ARBA00023163"/>
    </source>
</evidence>
<keyword evidence="4" id="KW-0805">Transcription regulation</keyword>
<dbReference type="EMBL" id="DVNF01000060">
    <property type="protein sequence ID" value="HIU60126.1"/>
    <property type="molecule type" value="Genomic_DNA"/>
</dbReference>
<evidence type="ECO:0000256" key="5">
    <source>
        <dbReference type="ARBA" id="ARBA00023125"/>
    </source>
</evidence>
<dbReference type="GO" id="GO:0008270">
    <property type="term" value="F:zinc ion binding"/>
    <property type="evidence" value="ECO:0007669"/>
    <property type="project" value="TreeGrafter"/>
</dbReference>
<protein>
    <submittedName>
        <fullName evidence="8">Transcriptional repressor</fullName>
    </submittedName>
</protein>
<dbReference type="GO" id="GO:1900376">
    <property type="term" value="P:regulation of secondary metabolite biosynthetic process"/>
    <property type="evidence" value="ECO:0007669"/>
    <property type="project" value="TreeGrafter"/>
</dbReference>
<evidence type="ECO:0000256" key="1">
    <source>
        <dbReference type="ARBA" id="ARBA00007957"/>
    </source>
</evidence>